<dbReference type="EMBL" id="MQTW01000201">
    <property type="protein sequence ID" value="RYC82123.1"/>
    <property type="molecule type" value="Genomic_DNA"/>
</dbReference>
<protein>
    <recommendedName>
        <fullName evidence="1">DDE-1 domain-containing protein</fullName>
    </recommendedName>
</protein>
<dbReference type="PANTHER" id="PTHR19303">
    <property type="entry name" value="TRANSPOSON"/>
    <property type="match status" value="1"/>
</dbReference>
<dbReference type="InterPro" id="IPR050863">
    <property type="entry name" value="CenT-Element_Derived"/>
</dbReference>
<proteinExistence type="predicted"/>
<evidence type="ECO:0000259" key="1">
    <source>
        <dbReference type="Pfam" id="PF03184"/>
    </source>
</evidence>
<gene>
    <name evidence="2" type="ORF">BFJ63_vAg14984</name>
</gene>
<feature type="domain" description="DDE-1" evidence="1">
    <location>
        <begin position="64"/>
        <end position="233"/>
    </location>
</feature>
<name>A0A4Q2VDA4_FUSOX</name>
<reference evidence="2 3" key="1">
    <citation type="submission" date="2016-12" db="EMBL/GenBank/DDBJ databases">
        <title>Draft genome sequence of Fusarium oxysporum causing rot on Narcissus.</title>
        <authorList>
            <person name="Armitage A.D."/>
            <person name="Taylor A."/>
            <person name="Clarkson J.P."/>
            <person name="Harrison R.J."/>
            <person name="Jackson A.C."/>
        </authorList>
    </citation>
    <scope>NUCLEOTIDE SEQUENCE [LARGE SCALE GENOMIC DNA]</scope>
    <source>
        <strain evidence="2 3">N139</strain>
    </source>
</reference>
<dbReference type="Proteomes" id="UP000290540">
    <property type="component" value="Unassembled WGS sequence"/>
</dbReference>
<comment type="caution">
    <text evidence="2">The sequence shown here is derived from an EMBL/GenBank/DDBJ whole genome shotgun (WGS) entry which is preliminary data.</text>
</comment>
<dbReference type="InterPro" id="IPR004875">
    <property type="entry name" value="DDE_SF_endonuclease_dom"/>
</dbReference>
<evidence type="ECO:0000313" key="2">
    <source>
        <dbReference type="EMBL" id="RYC82123.1"/>
    </source>
</evidence>
<organism evidence="2 3">
    <name type="scientific">Fusarium oxysporum f. sp. narcissi</name>
    <dbReference type="NCBI Taxonomy" id="451672"/>
    <lineage>
        <taxon>Eukaryota</taxon>
        <taxon>Fungi</taxon>
        <taxon>Dikarya</taxon>
        <taxon>Ascomycota</taxon>
        <taxon>Pezizomycotina</taxon>
        <taxon>Sordariomycetes</taxon>
        <taxon>Hypocreomycetidae</taxon>
        <taxon>Hypocreales</taxon>
        <taxon>Nectriaceae</taxon>
        <taxon>Fusarium</taxon>
        <taxon>Fusarium oxysporum species complex</taxon>
    </lineage>
</organism>
<dbReference type="GO" id="GO:0003677">
    <property type="term" value="F:DNA binding"/>
    <property type="evidence" value="ECO:0007669"/>
    <property type="project" value="TreeGrafter"/>
</dbReference>
<dbReference type="Pfam" id="PF03184">
    <property type="entry name" value="DDE_1"/>
    <property type="match status" value="1"/>
</dbReference>
<accession>A0A4Q2VDA4</accession>
<dbReference type="GO" id="GO:0005634">
    <property type="term" value="C:nucleus"/>
    <property type="evidence" value="ECO:0007669"/>
    <property type="project" value="TreeGrafter"/>
</dbReference>
<sequence length="323" mass="36570">MANRLLDARDALGFVKRQPLLKIRFARRYDYQRAGFMMGVISTGMVVTCAERHGRLKSVQTGNREWVTVIQAINAAGWAIEPFIVVAGQNHISNWYEECNLPRDWAIITTQNGWTDNDRGLKWLKHFDWCTTNRLVGTHRLLILDGHESHHSVDFELYCQEKKIITLYMPPHSSHLLQPLDVGCFGPLKKAYGREIEQFIRKSVTYISKTEFFPAFHTAFQATMTESNIKGGFRGAGLVPLSPEIVISKLDVQLRTSTPVEEEASASTSWVSKTPNTVREVESQSEYYEGRIRRHNSSSPESIIGASKSLAKAATKIYHLLSA</sequence>
<dbReference type="PANTHER" id="PTHR19303:SF62">
    <property type="entry name" value="HTH CENPB-TYPE DOMAIN-CONTAINING PROTEIN-RELATED"/>
    <property type="match status" value="1"/>
</dbReference>
<dbReference type="AlphaFoldDB" id="A0A4Q2VDA4"/>
<evidence type="ECO:0000313" key="3">
    <source>
        <dbReference type="Proteomes" id="UP000290540"/>
    </source>
</evidence>